<keyword evidence="2" id="KW-0548">Nucleotidyltransferase</keyword>
<feature type="domain" description="Reverse transcriptase RNase H-like" evidence="7">
    <location>
        <begin position="34"/>
        <end position="132"/>
    </location>
</feature>
<dbReference type="PANTHER" id="PTHR48475:SF1">
    <property type="entry name" value="RNASE H TYPE-1 DOMAIN-CONTAINING PROTEIN"/>
    <property type="match status" value="1"/>
</dbReference>
<dbReference type="InterPro" id="IPR041373">
    <property type="entry name" value="RT_RNaseH"/>
</dbReference>
<comment type="caution">
    <text evidence="8">The sequence shown here is derived from an EMBL/GenBank/DDBJ whole genome shotgun (WGS) entry which is preliminary data.</text>
</comment>
<keyword evidence="9" id="KW-1185">Reference proteome</keyword>
<proteinExistence type="predicted"/>
<dbReference type="AlphaFoldDB" id="A0A371HNU4"/>
<dbReference type="Pfam" id="PF17917">
    <property type="entry name" value="RT_RNaseH"/>
    <property type="match status" value="1"/>
</dbReference>
<organism evidence="8 9">
    <name type="scientific">Mucuna pruriens</name>
    <name type="common">Velvet bean</name>
    <name type="synonym">Dolichos pruriens</name>
    <dbReference type="NCBI Taxonomy" id="157652"/>
    <lineage>
        <taxon>Eukaryota</taxon>
        <taxon>Viridiplantae</taxon>
        <taxon>Streptophyta</taxon>
        <taxon>Embryophyta</taxon>
        <taxon>Tracheophyta</taxon>
        <taxon>Spermatophyta</taxon>
        <taxon>Magnoliopsida</taxon>
        <taxon>eudicotyledons</taxon>
        <taxon>Gunneridae</taxon>
        <taxon>Pentapetalae</taxon>
        <taxon>rosids</taxon>
        <taxon>fabids</taxon>
        <taxon>Fabales</taxon>
        <taxon>Fabaceae</taxon>
        <taxon>Papilionoideae</taxon>
        <taxon>50 kb inversion clade</taxon>
        <taxon>NPAAA clade</taxon>
        <taxon>indigoferoid/millettioid clade</taxon>
        <taxon>Phaseoleae</taxon>
        <taxon>Mucuna</taxon>
    </lineage>
</organism>
<dbReference type="GO" id="GO:0016787">
    <property type="term" value="F:hydrolase activity"/>
    <property type="evidence" value="ECO:0007669"/>
    <property type="project" value="UniProtKB-KW"/>
</dbReference>
<name>A0A371HNU4_MUCPR</name>
<evidence type="ECO:0000256" key="3">
    <source>
        <dbReference type="ARBA" id="ARBA00022722"/>
    </source>
</evidence>
<dbReference type="InterPro" id="IPR043502">
    <property type="entry name" value="DNA/RNA_pol_sf"/>
</dbReference>
<dbReference type="PANTHER" id="PTHR48475">
    <property type="entry name" value="RIBONUCLEASE H"/>
    <property type="match status" value="1"/>
</dbReference>
<evidence type="ECO:0000256" key="1">
    <source>
        <dbReference type="ARBA" id="ARBA00022679"/>
    </source>
</evidence>
<sequence>MVGAISAYLELFHEAFEKVKQYLEHPPVLVPMVPGKPLILYLTVLDESMGCMLGQWDETGKERAVYYFSKKFTDCEKRYPALERTCCACALVWAAKRLRPYMLSHTVWLIAKTNPIKYILEKPALTGRIAQW</sequence>
<feature type="non-terminal residue" evidence="8">
    <location>
        <position position="1"/>
    </location>
</feature>
<evidence type="ECO:0000256" key="2">
    <source>
        <dbReference type="ARBA" id="ARBA00022695"/>
    </source>
</evidence>
<dbReference type="GO" id="GO:0004519">
    <property type="term" value="F:endonuclease activity"/>
    <property type="evidence" value="ECO:0007669"/>
    <property type="project" value="UniProtKB-KW"/>
</dbReference>
<dbReference type="SUPFAM" id="SSF56672">
    <property type="entry name" value="DNA/RNA polymerases"/>
    <property type="match status" value="1"/>
</dbReference>
<keyword evidence="6" id="KW-0695">RNA-directed DNA polymerase</keyword>
<dbReference type="EMBL" id="QJKJ01002074">
    <property type="protein sequence ID" value="RDY04471.1"/>
    <property type="molecule type" value="Genomic_DNA"/>
</dbReference>
<dbReference type="Gene3D" id="3.10.20.370">
    <property type="match status" value="1"/>
</dbReference>
<evidence type="ECO:0000256" key="6">
    <source>
        <dbReference type="ARBA" id="ARBA00022918"/>
    </source>
</evidence>
<keyword evidence="5" id="KW-0378">Hydrolase</keyword>
<protein>
    <recommendedName>
        <fullName evidence="7">Reverse transcriptase RNase H-like domain-containing protein</fullName>
    </recommendedName>
</protein>
<evidence type="ECO:0000259" key="7">
    <source>
        <dbReference type="Pfam" id="PF17917"/>
    </source>
</evidence>
<reference evidence="8" key="1">
    <citation type="submission" date="2018-05" db="EMBL/GenBank/DDBJ databases">
        <title>Draft genome of Mucuna pruriens seed.</title>
        <authorList>
            <person name="Nnadi N.E."/>
            <person name="Vos R."/>
            <person name="Hasami M.H."/>
            <person name="Devisetty U.K."/>
            <person name="Aguiy J.C."/>
        </authorList>
    </citation>
    <scope>NUCLEOTIDE SEQUENCE [LARGE SCALE GENOMIC DNA]</scope>
    <source>
        <strain evidence="8">JCA_2017</strain>
    </source>
</reference>
<gene>
    <name evidence="8" type="ORF">CR513_11812</name>
</gene>
<evidence type="ECO:0000256" key="4">
    <source>
        <dbReference type="ARBA" id="ARBA00022759"/>
    </source>
</evidence>
<evidence type="ECO:0000256" key="5">
    <source>
        <dbReference type="ARBA" id="ARBA00022801"/>
    </source>
</evidence>
<keyword evidence="4" id="KW-0255">Endonuclease</keyword>
<accession>A0A371HNU4</accession>
<evidence type="ECO:0000313" key="9">
    <source>
        <dbReference type="Proteomes" id="UP000257109"/>
    </source>
</evidence>
<keyword evidence="1" id="KW-0808">Transferase</keyword>
<dbReference type="GO" id="GO:0003964">
    <property type="term" value="F:RNA-directed DNA polymerase activity"/>
    <property type="evidence" value="ECO:0007669"/>
    <property type="project" value="UniProtKB-KW"/>
</dbReference>
<keyword evidence="3" id="KW-0540">Nuclease</keyword>
<dbReference type="Proteomes" id="UP000257109">
    <property type="component" value="Unassembled WGS sequence"/>
</dbReference>
<evidence type="ECO:0000313" key="8">
    <source>
        <dbReference type="EMBL" id="RDY04471.1"/>
    </source>
</evidence>
<dbReference type="OrthoDB" id="1426770at2759"/>